<comment type="caution">
    <text evidence="1">The sequence shown here is derived from an EMBL/GenBank/DDBJ whole genome shotgun (WGS) entry which is preliminary data.</text>
</comment>
<accession>N9WLN0</accession>
<organism evidence="1 2">
    <name type="scientific">Clostridium thermobutyricum</name>
    <dbReference type="NCBI Taxonomy" id="29372"/>
    <lineage>
        <taxon>Bacteria</taxon>
        <taxon>Bacillati</taxon>
        <taxon>Bacillota</taxon>
        <taxon>Clostridia</taxon>
        <taxon>Eubacteriales</taxon>
        <taxon>Clostridiaceae</taxon>
        <taxon>Clostridium</taxon>
    </lineage>
</organism>
<dbReference type="AlphaFoldDB" id="N9WLN0"/>
<keyword evidence="2" id="KW-1185">Reference proteome</keyword>
<proteinExistence type="predicted"/>
<sequence length="345" mass="38228">MNRKKIAVIIATATIVGGIYMNPVIAHADNINNVANIKVQEQNNSNITNNIDAYDQASYISLNNITFSSDKDISGKYLYVEVEGYGQVTVGEIKTTMIDGVKHYIVPKAENGNDIPVNKPLNVKFYIANSQFEKFDLSKCTLAYEMKGVEFHALDVFQIKVKSKLPEEYNGEDVYYSLNPLSTTSQVNEIKQLKQVKIAKDGTVNVYTNSQSAGNIYFYIKNKDGKFTRYFTQYIPGAVNYTIKKLDYYQNAGNGTYLTSKMPASFVCPENQAWVVMGNGMININLNPGKIPDSSKIKTTISIEGLDGKIIGTPESATGELGKKTNLKTPNIPEGYHLVNITDNG</sequence>
<evidence type="ECO:0000313" key="2">
    <source>
        <dbReference type="Proteomes" id="UP000013097"/>
    </source>
</evidence>
<name>N9WLN0_9CLOT</name>
<gene>
    <name evidence="1" type="ORF">HMPREF1092_00106</name>
</gene>
<evidence type="ECO:0000313" key="1">
    <source>
        <dbReference type="EMBL" id="ENZ03750.1"/>
    </source>
</evidence>
<dbReference type="Proteomes" id="UP000013097">
    <property type="component" value="Unassembled WGS sequence"/>
</dbReference>
<dbReference type="EMBL" id="AGYT01000003">
    <property type="protein sequence ID" value="ENZ03750.1"/>
    <property type="molecule type" value="Genomic_DNA"/>
</dbReference>
<dbReference type="RefSeq" id="WP_002596618.1">
    <property type="nucleotide sequence ID" value="NZ_KB850956.1"/>
</dbReference>
<reference evidence="1 2" key="1">
    <citation type="submission" date="2013-01" db="EMBL/GenBank/DDBJ databases">
        <title>The Genome Sequence of Clostridium colicanis 209318.</title>
        <authorList>
            <consortium name="The Broad Institute Genome Sequencing Platform"/>
            <person name="Earl A."/>
            <person name="Ward D."/>
            <person name="Feldgarden M."/>
            <person name="Gevers D."/>
            <person name="Courvalin P."/>
            <person name="Lambert T."/>
            <person name="Walker B."/>
            <person name="Young S.K."/>
            <person name="Zeng Q."/>
            <person name="Gargeya S."/>
            <person name="Fitzgerald M."/>
            <person name="Haas B."/>
            <person name="Abouelleil A."/>
            <person name="Alvarado L."/>
            <person name="Arachchi H.M."/>
            <person name="Berlin A.M."/>
            <person name="Chapman S.B."/>
            <person name="Dewar J."/>
            <person name="Goldberg J."/>
            <person name="Griggs A."/>
            <person name="Gujja S."/>
            <person name="Hansen M."/>
            <person name="Howarth C."/>
            <person name="Imamovic A."/>
            <person name="Larimer J."/>
            <person name="McCowan C."/>
            <person name="Murphy C."/>
            <person name="Neiman D."/>
            <person name="Pearson M."/>
            <person name="Priest M."/>
            <person name="Roberts A."/>
            <person name="Saif S."/>
            <person name="Shea T."/>
            <person name="Sisk P."/>
            <person name="Sykes S."/>
            <person name="Wortman J."/>
            <person name="Nusbaum C."/>
            <person name="Birren B."/>
        </authorList>
    </citation>
    <scope>NUCLEOTIDE SEQUENCE [LARGE SCALE GENOMIC DNA]</scope>
    <source>
        <strain evidence="1 2">209318</strain>
    </source>
</reference>
<dbReference type="HOGENOM" id="CLU_805371_0_0_9"/>
<protein>
    <submittedName>
        <fullName evidence="1">Uncharacterized protein</fullName>
    </submittedName>
</protein>
<feature type="non-terminal residue" evidence="1">
    <location>
        <position position="345"/>
    </location>
</feature>